<dbReference type="EMBL" id="BQKI01000010">
    <property type="protein sequence ID" value="GJN03623.1"/>
    <property type="molecule type" value="Genomic_DNA"/>
</dbReference>
<evidence type="ECO:0000313" key="3">
    <source>
        <dbReference type="Proteomes" id="UP001054889"/>
    </source>
</evidence>
<reference evidence="2" key="2">
    <citation type="submission" date="2021-12" db="EMBL/GenBank/DDBJ databases">
        <title>Resequencing data analysis of finger millet.</title>
        <authorList>
            <person name="Hatakeyama M."/>
            <person name="Aluri S."/>
            <person name="Balachadran M.T."/>
            <person name="Sivarajan S.R."/>
            <person name="Poveda L."/>
            <person name="Shimizu-Inatsugi R."/>
            <person name="Schlapbach R."/>
            <person name="Sreeman S.M."/>
            <person name="Shimizu K.K."/>
        </authorList>
    </citation>
    <scope>NUCLEOTIDE SEQUENCE</scope>
</reference>
<evidence type="ECO:0000256" key="1">
    <source>
        <dbReference type="SAM" id="MobiDB-lite"/>
    </source>
</evidence>
<organism evidence="2 3">
    <name type="scientific">Eleusine coracana subsp. coracana</name>
    <dbReference type="NCBI Taxonomy" id="191504"/>
    <lineage>
        <taxon>Eukaryota</taxon>
        <taxon>Viridiplantae</taxon>
        <taxon>Streptophyta</taxon>
        <taxon>Embryophyta</taxon>
        <taxon>Tracheophyta</taxon>
        <taxon>Spermatophyta</taxon>
        <taxon>Magnoliopsida</taxon>
        <taxon>Liliopsida</taxon>
        <taxon>Poales</taxon>
        <taxon>Poaceae</taxon>
        <taxon>PACMAD clade</taxon>
        <taxon>Chloridoideae</taxon>
        <taxon>Cynodonteae</taxon>
        <taxon>Eleusininae</taxon>
        <taxon>Eleusine</taxon>
    </lineage>
</organism>
<comment type="caution">
    <text evidence="2">The sequence shown here is derived from an EMBL/GenBank/DDBJ whole genome shotgun (WGS) entry which is preliminary data.</text>
</comment>
<reference evidence="2" key="1">
    <citation type="journal article" date="2018" name="DNA Res.">
        <title>Multiple hybrid de novo genome assembly of finger millet, an orphan allotetraploid crop.</title>
        <authorList>
            <person name="Hatakeyama M."/>
            <person name="Aluri S."/>
            <person name="Balachadran M.T."/>
            <person name="Sivarajan S.R."/>
            <person name="Patrignani A."/>
            <person name="Gruter S."/>
            <person name="Poveda L."/>
            <person name="Shimizu-Inatsugi R."/>
            <person name="Baeten J."/>
            <person name="Francoijs K.J."/>
            <person name="Nataraja K.N."/>
            <person name="Reddy Y.A.N."/>
            <person name="Phadnis S."/>
            <person name="Ravikumar R.L."/>
            <person name="Schlapbach R."/>
            <person name="Sreeman S.M."/>
            <person name="Shimizu K.K."/>
        </authorList>
    </citation>
    <scope>NUCLEOTIDE SEQUENCE</scope>
</reference>
<proteinExistence type="predicted"/>
<accession>A0AAV5D0H2</accession>
<evidence type="ECO:0000313" key="2">
    <source>
        <dbReference type="EMBL" id="GJN03623.1"/>
    </source>
</evidence>
<dbReference type="Proteomes" id="UP001054889">
    <property type="component" value="Unassembled WGS sequence"/>
</dbReference>
<feature type="compositionally biased region" description="Basic and acidic residues" evidence="1">
    <location>
        <begin position="15"/>
        <end position="36"/>
    </location>
</feature>
<protein>
    <submittedName>
        <fullName evidence="2">Uncharacterized protein</fullName>
    </submittedName>
</protein>
<name>A0AAV5D0H2_ELECO</name>
<sequence>MRQSGGNDLGNISSLKRDLADDPPPRGRRHGDEDSLPHLLPTTCFHGRGFVDSCAPLRQAANPAGRVSTTTHSTSKHAVYVLSMFLALLYLG</sequence>
<feature type="region of interest" description="Disordered" evidence="1">
    <location>
        <begin position="1"/>
        <end position="38"/>
    </location>
</feature>
<feature type="compositionally biased region" description="Polar residues" evidence="1">
    <location>
        <begin position="1"/>
        <end position="14"/>
    </location>
</feature>
<gene>
    <name evidence="2" type="primary">ga21089</name>
    <name evidence="2" type="ORF">PR202_ga21089</name>
</gene>
<keyword evidence="3" id="KW-1185">Reference proteome</keyword>
<dbReference type="AlphaFoldDB" id="A0AAV5D0H2"/>